<feature type="region of interest" description="Disordered" evidence="1">
    <location>
        <begin position="117"/>
        <end position="138"/>
    </location>
</feature>
<comment type="caution">
    <text evidence="2">The sequence shown here is derived from an EMBL/GenBank/DDBJ whole genome shotgun (WGS) entry which is preliminary data.</text>
</comment>
<dbReference type="Proteomes" id="UP001586593">
    <property type="component" value="Unassembled WGS sequence"/>
</dbReference>
<reference evidence="2 3" key="1">
    <citation type="journal article" date="2024" name="Commun. Biol.">
        <title>Comparative genomic analysis of thermophilic fungi reveals convergent evolutionary adaptations and gene losses.</title>
        <authorList>
            <person name="Steindorff A.S."/>
            <person name="Aguilar-Pontes M.V."/>
            <person name="Robinson A.J."/>
            <person name="Andreopoulos B."/>
            <person name="LaButti K."/>
            <person name="Kuo A."/>
            <person name="Mondo S."/>
            <person name="Riley R."/>
            <person name="Otillar R."/>
            <person name="Haridas S."/>
            <person name="Lipzen A."/>
            <person name="Grimwood J."/>
            <person name="Schmutz J."/>
            <person name="Clum A."/>
            <person name="Reid I.D."/>
            <person name="Moisan M.C."/>
            <person name="Butler G."/>
            <person name="Nguyen T.T.M."/>
            <person name="Dewar K."/>
            <person name="Conant G."/>
            <person name="Drula E."/>
            <person name="Henrissat B."/>
            <person name="Hansel C."/>
            <person name="Singer S."/>
            <person name="Hutchinson M.I."/>
            <person name="de Vries R.P."/>
            <person name="Natvig D.O."/>
            <person name="Powell A.J."/>
            <person name="Tsang A."/>
            <person name="Grigoriev I.V."/>
        </authorList>
    </citation>
    <scope>NUCLEOTIDE SEQUENCE [LARGE SCALE GENOMIC DNA]</scope>
    <source>
        <strain evidence="2 3">ATCC 24622</strain>
    </source>
</reference>
<evidence type="ECO:0000256" key="1">
    <source>
        <dbReference type="SAM" id="MobiDB-lite"/>
    </source>
</evidence>
<accession>A0ABR3XG89</accession>
<proteinExistence type="predicted"/>
<gene>
    <name evidence="2" type="ORF">VTK73DRAFT_144</name>
</gene>
<organism evidence="2 3">
    <name type="scientific">Phialemonium thermophilum</name>
    <dbReference type="NCBI Taxonomy" id="223376"/>
    <lineage>
        <taxon>Eukaryota</taxon>
        <taxon>Fungi</taxon>
        <taxon>Dikarya</taxon>
        <taxon>Ascomycota</taxon>
        <taxon>Pezizomycotina</taxon>
        <taxon>Sordariomycetes</taxon>
        <taxon>Sordariomycetidae</taxon>
        <taxon>Cephalothecales</taxon>
        <taxon>Cephalothecaceae</taxon>
        <taxon>Phialemonium</taxon>
    </lineage>
</organism>
<keyword evidence="3" id="KW-1185">Reference proteome</keyword>
<evidence type="ECO:0000313" key="3">
    <source>
        <dbReference type="Proteomes" id="UP001586593"/>
    </source>
</evidence>
<evidence type="ECO:0000313" key="2">
    <source>
        <dbReference type="EMBL" id="KAL1874790.1"/>
    </source>
</evidence>
<dbReference type="EMBL" id="JAZHXJ010000100">
    <property type="protein sequence ID" value="KAL1874790.1"/>
    <property type="molecule type" value="Genomic_DNA"/>
</dbReference>
<protein>
    <submittedName>
        <fullName evidence="2">Uncharacterized protein</fullName>
    </submittedName>
</protein>
<name>A0ABR3XG89_9PEZI</name>
<sequence length="189" mass="21537">MDPCIAGPHLFRCSLPLPSNRPVLIFSPVTSRKVTNVTPCGGYPHAKVLDHLYNVWQAVSREPGRYLLYWLHAYTRFSTYTSYCLLRNAKEGSLEDVHQPHLNLNLCLNSRRLNDNRLSRSNDSQANSALPFSPHRPRPSKVHSYPFSNLLPGCLSSLRALYSTTSSTVLSTLTERTNKERRGRRNKEK</sequence>